<comment type="caution">
    <text evidence="1">The sequence shown here is derived from an EMBL/GenBank/DDBJ whole genome shotgun (WGS) entry which is preliminary data.</text>
</comment>
<name>A0A392NIV7_9FABA</name>
<reference evidence="1 2" key="1">
    <citation type="journal article" date="2018" name="Front. Plant Sci.">
        <title>Red Clover (Trifolium pratense) and Zigzag Clover (T. medium) - A Picture of Genomic Similarities and Differences.</title>
        <authorList>
            <person name="Dluhosova J."/>
            <person name="Istvanek J."/>
            <person name="Nedelnik J."/>
            <person name="Repkova J."/>
        </authorList>
    </citation>
    <scope>NUCLEOTIDE SEQUENCE [LARGE SCALE GENOMIC DNA]</scope>
    <source>
        <strain evidence="2">cv. 10/8</strain>
        <tissue evidence="1">Leaf</tissue>
    </source>
</reference>
<proteinExistence type="predicted"/>
<dbReference type="AlphaFoldDB" id="A0A392NIV7"/>
<dbReference type="Proteomes" id="UP000265520">
    <property type="component" value="Unassembled WGS sequence"/>
</dbReference>
<keyword evidence="2" id="KW-1185">Reference proteome</keyword>
<evidence type="ECO:0000313" key="1">
    <source>
        <dbReference type="EMBL" id="MCH99179.1"/>
    </source>
</evidence>
<evidence type="ECO:0000313" key="2">
    <source>
        <dbReference type="Proteomes" id="UP000265520"/>
    </source>
</evidence>
<gene>
    <name evidence="1" type="ORF">A2U01_0020190</name>
</gene>
<sequence>ERLMHKKGIERLEERHIAVPAAEAPPIPAAHEARRWRTAELMGGMWKVLAAHQDAISVSH</sequence>
<protein>
    <submittedName>
        <fullName evidence="1">Uncharacterized protein</fullName>
    </submittedName>
</protein>
<organism evidence="1 2">
    <name type="scientific">Trifolium medium</name>
    <dbReference type="NCBI Taxonomy" id="97028"/>
    <lineage>
        <taxon>Eukaryota</taxon>
        <taxon>Viridiplantae</taxon>
        <taxon>Streptophyta</taxon>
        <taxon>Embryophyta</taxon>
        <taxon>Tracheophyta</taxon>
        <taxon>Spermatophyta</taxon>
        <taxon>Magnoliopsida</taxon>
        <taxon>eudicotyledons</taxon>
        <taxon>Gunneridae</taxon>
        <taxon>Pentapetalae</taxon>
        <taxon>rosids</taxon>
        <taxon>fabids</taxon>
        <taxon>Fabales</taxon>
        <taxon>Fabaceae</taxon>
        <taxon>Papilionoideae</taxon>
        <taxon>50 kb inversion clade</taxon>
        <taxon>NPAAA clade</taxon>
        <taxon>Hologalegina</taxon>
        <taxon>IRL clade</taxon>
        <taxon>Trifolieae</taxon>
        <taxon>Trifolium</taxon>
    </lineage>
</organism>
<accession>A0A392NIV7</accession>
<feature type="non-terminal residue" evidence="1">
    <location>
        <position position="1"/>
    </location>
</feature>
<dbReference type="EMBL" id="LXQA010039601">
    <property type="protein sequence ID" value="MCH99179.1"/>
    <property type="molecule type" value="Genomic_DNA"/>
</dbReference>